<keyword evidence="3" id="KW-1185">Reference proteome</keyword>
<dbReference type="EMBL" id="JARQWQ010000029">
    <property type="protein sequence ID" value="KAK2562384.1"/>
    <property type="molecule type" value="Genomic_DNA"/>
</dbReference>
<feature type="compositionally biased region" description="Pro residues" evidence="1">
    <location>
        <begin position="632"/>
        <end position="673"/>
    </location>
</feature>
<protein>
    <submittedName>
        <fullName evidence="2">Uncharacterized protein</fullName>
    </submittedName>
</protein>
<name>A0AAD9V5W1_ACRCE</name>
<dbReference type="Proteomes" id="UP001249851">
    <property type="component" value="Unassembled WGS sequence"/>
</dbReference>
<feature type="region of interest" description="Disordered" evidence="1">
    <location>
        <begin position="218"/>
        <end position="258"/>
    </location>
</feature>
<feature type="compositionally biased region" description="Basic and acidic residues" evidence="1">
    <location>
        <begin position="613"/>
        <end position="624"/>
    </location>
</feature>
<comment type="caution">
    <text evidence="2">The sequence shown here is derived from an EMBL/GenBank/DDBJ whole genome shotgun (WGS) entry which is preliminary data.</text>
</comment>
<reference evidence="2" key="1">
    <citation type="journal article" date="2023" name="G3 (Bethesda)">
        <title>Whole genome assembly and annotation of the endangered Caribbean coral Acropora cervicornis.</title>
        <authorList>
            <person name="Selwyn J.D."/>
            <person name="Vollmer S.V."/>
        </authorList>
    </citation>
    <scope>NUCLEOTIDE SEQUENCE</scope>
    <source>
        <strain evidence="2">K2</strain>
    </source>
</reference>
<feature type="region of interest" description="Disordered" evidence="1">
    <location>
        <begin position="596"/>
        <end position="692"/>
    </location>
</feature>
<gene>
    <name evidence="2" type="ORF">P5673_014677</name>
</gene>
<organism evidence="2 3">
    <name type="scientific">Acropora cervicornis</name>
    <name type="common">Staghorn coral</name>
    <dbReference type="NCBI Taxonomy" id="6130"/>
    <lineage>
        <taxon>Eukaryota</taxon>
        <taxon>Metazoa</taxon>
        <taxon>Cnidaria</taxon>
        <taxon>Anthozoa</taxon>
        <taxon>Hexacorallia</taxon>
        <taxon>Scleractinia</taxon>
        <taxon>Astrocoeniina</taxon>
        <taxon>Acroporidae</taxon>
        <taxon>Acropora</taxon>
    </lineage>
</organism>
<proteinExistence type="predicted"/>
<reference evidence="2" key="2">
    <citation type="journal article" date="2023" name="Science">
        <title>Genomic signatures of disease resistance in endangered staghorn corals.</title>
        <authorList>
            <person name="Vollmer S.V."/>
            <person name="Selwyn J.D."/>
            <person name="Despard B.A."/>
            <person name="Roesel C.L."/>
        </authorList>
    </citation>
    <scope>NUCLEOTIDE SEQUENCE</scope>
    <source>
        <strain evidence="2">K2</strain>
    </source>
</reference>
<evidence type="ECO:0000313" key="3">
    <source>
        <dbReference type="Proteomes" id="UP001249851"/>
    </source>
</evidence>
<feature type="compositionally biased region" description="Basic and acidic residues" evidence="1">
    <location>
        <begin position="94"/>
        <end position="103"/>
    </location>
</feature>
<accession>A0AAD9V5W1</accession>
<sequence length="692" mass="79512">MSHVLIAPALVLKLPRRWRFCILTHSLLLVLLTVIKVHGASENAKRMMYQTSANPIPHPDAESLKKSQMFRELREKLIFYDLRGPTRDGTPQRASDENGEKKSSTGRPARNKRSLRNSNIASIESKLKSRTRPTFKVVDVGLKGKTKISNGENNKAESEKERFVSNKIIKLSKGIRKAKVEKNGGAPRLPNRSIERYTDIRKQPEMKIFRRLQPHLRKLKNGDKYSQTADKKRFRRGQISRNPIPHPPSESSSWDPKENKRTFALTDDTSKILQRKTLLYSDPFYRPTDVASSREEPIDPRRLISILGDPVPSKKNTIPRKLKVSKGRKKIESSGYVLRKGRKKGSSYKRGHLRHPRKVKSMKFKHWDQDERIRHKILEHLLDGDDSISFGTRDEILDKESTMKQIEGLNLESSFLTKGYDLSNFEDDFSDVDVSEGELPSYDQMPDSLENAINVRKSRLSGKSMRKVHTDKGTLCGQGDFGRVGTGTSQDWLTRPRSRLRKRMKRSLFYHHHPHYHWHPYYWPNWPIRPRHFSPFFDFSDEPEPIEPIPSISHFLPLYRFPKAERFPKFPTFLSAERFVPYPRFPKIAEYSPPSLEKLERLPEPPPVPQAILDREEPETREVEPSSEAAPLPEPVPAPEPPPIAEPPPIPELAPIKEIPPIPEPQPKTPPNLDPKKTFGTGESNGGVKKSS</sequence>
<evidence type="ECO:0000313" key="2">
    <source>
        <dbReference type="EMBL" id="KAK2562384.1"/>
    </source>
</evidence>
<dbReference type="AlphaFoldDB" id="A0AAD9V5W1"/>
<evidence type="ECO:0000256" key="1">
    <source>
        <dbReference type="SAM" id="MobiDB-lite"/>
    </source>
</evidence>
<feature type="region of interest" description="Disordered" evidence="1">
    <location>
        <begin position="83"/>
        <end position="127"/>
    </location>
</feature>